<reference evidence="5" key="1">
    <citation type="submission" date="2022-04" db="EMBL/GenBank/DDBJ databases">
        <title>Hymenobacter sp. isolated from the air.</title>
        <authorList>
            <person name="Won M."/>
            <person name="Lee C.-M."/>
            <person name="Woen H.-Y."/>
            <person name="Kwon S.-W."/>
        </authorList>
    </citation>
    <scope>NUCLEOTIDE SEQUENCE</scope>
    <source>
        <strain evidence="5">5116S-3</strain>
    </source>
</reference>
<accession>A0A8T9QG85</accession>
<comment type="subcellular location">
    <subcellularLocation>
        <location evidence="3">Cell outer membrane</location>
        <topology evidence="3">Multi-pass membrane protein</topology>
    </subcellularLocation>
</comment>
<dbReference type="PANTHER" id="PTHR32552">
    <property type="entry name" value="FERRICHROME IRON RECEPTOR-RELATED"/>
    <property type="match status" value="1"/>
</dbReference>
<evidence type="ECO:0000313" key="5">
    <source>
        <dbReference type="EMBL" id="UOQ73843.1"/>
    </source>
</evidence>
<protein>
    <submittedName>
        <fullName evidence="5">TonB-dependent receptor</fullName>
    </submittedName>
</protein>
<dbReference type="SUPFAM" id="SSF49452">
    <property type="entry name" value="Starch-binding domain-like"/>
    <property type="match status" value="1"/>
</dbReference>
<dbReference type="EMBL" id="CP095046">
    <property type="protein sequence ID" value="UOQ73843.1"/>
    <property type="molecule type" value="Genomic_DNA"/>
</dbReference>
<dbReference type="GO" id="GO:0006811">
    <property type="term" value="P:monoatomic ion transport"/>
    <property type="evidence" value="ECO:0007669"/>
    <property type="project" value="UniProtKB-KW"/>
</dbReference>
<evidence type="ECO:0000313" key="6">
    <source>
        <dbReference type="Proteomes" id="UP000831796"/>
    </source>
</evidence>
<keyword evidence="1" id="KW-0406">Ion transport</keyword>
<keyword evidence="3" id="KW-0812">Transmembrane</keyword>
<dbReference type="Pfam" id="PF07715">
    <property type="entry name" value="Plug"/>
    <property type="match status" value="1"/>
</dbReference>
<dbReference type="InterPro" id="IPR037066">
    <property type="entry name" value="Plug_dom_sf"/>
</dbReference>
<dbReference type="RefSeq" id="WP_244677191.1">
    <property type="nucleotide sequence ID" value="NZ_CP095046.1"/>
</dbReference>
<name>A0A8T9QG85_9BACT</name>
<keyword evidence="2" id="KW-0798">TonB box</keyword>
<dbReference type="GO" id="GO:0030246">
    <property type="term" value="F:carbohydrate binding"/>
    <property type="evidence" value="ECO:0007669"/>
    <property type="project" value="InterPro"/>
</dbReference>
<evidence type="ECO:0000256" key="1">
    <source>
        <dbReference type="ARBA" id="ARBA00023065"/>
    </source>
</evidence>
<dbReference type="InterPro" id="IPR012910">
    <property type="entry name" value="Plug_dom"/>
</dbReference>
<gene>
    <name evidence="5" type="ORF">MUN79_08000</name>
</gene>
<dbReference type="InterPro" id="IPR013784">
    <property type="entry name" value="Carb-bd-like_fold"/>
</dbReference>
<keyword evidence="3" id="KW-0998">Cell outer membrane</keyword>
<dbReference type="PANTHER" id="PTHR32552:SF81">
    <property type="entry name" value="TONB-DEPENDENT OUTER MEMBRANE RECEPTOR"/>
    <property type="match status" value="1"/>
</dbReference>
<evidence type="ECO:0000256" key="3">
    <source>
        <dbReference type="PROSITE-ProRule" id="PRU01360"/>
    </source>
</evidence>
<dbReference type="SUPFAM" id="SSF56935">
    <property type="entry name" value="Porins"/>
    <property type="match status" value="1"/>
</dbReference>
<dbReference type="PROSITE" id="PS52016">
    <property type="entry name" value="TONB_DEPENDENT_REC_3"/>
    <property type="match status" value="1"/>
</dbReference>
<comment type="similarity">
    <text evidence="3">Belongs to the TonB-dependent receptor family.</text>
</comment>
<keyword evidence="5" id="KW-0675">Receptor</keyword>
<dbReference type="Proteomes" id="UP000831796">
    <property type="component" value="Chromosome"/>
</dbReference>
<dbReference type="GO" id="GO:0009279">
    <property type="term" value="C:cell outer membrane"/>
    <property type="evidence" value="ECO:0007669"/>
    <property type="project" value="UniProtKB-SubCell"/>
</dbReference>
<proteinExistence type="inferred from homology"/>
<keyword evidence="6" id="KW-1185">Reference proteome</keyword>
<dbReference type="Gene3D" id="2.170.130.10">
    <property type="entry name" value="TonB-dependent receptor, plug domain"/>
    <property type="match status" value="1"/>
</dbReference>
<feature type="domain" description="TonB-dependent receptor plug" evidence="4">
    <location>
        <begin position="146"/>
        <end position="239"/>
    </location>
</feature>
<dbReference type="Pfam" id="PF13715">
    <property type="entry name" value="CarbopepD_reg_2"/>
    <property type="match status" value="1"/>
</dbReference>
<evidence type="ECO:0000259" key="4">
    <source>
        <dbReference type="Pfam" id="PF07715"/>
    </source>
</evidence>
<sequence length="273" mass="29108">MQPLLVQPTRQLALTIFTLLLSLLALTAQGQNAIIQGRVTTAAGQPVAGAGVGVKGTALGANTDAEGTFRLDNLAAGTYSLHVRLVGFGAQERRVKLAAGETSTQNFVLTESTEQLSEVVVEGSKTNKFARRESNFVSKMPLQNLENPQVYATVSKELLTEQLVFSVDDAMRNAPGIQRMWESTGRSGDGGSFYNTRGFIVQSQLRNGLAGNVSSAIDAVNLEKLEVIKGPSATLFGSALTSYGGLVNRVTKRPTTRWAVKSGWQLEAMACTA</sequence>
<dbReference type="Gene3D" id="2.60.40.1120">
    <property type="entry name" value="Carboxypeptidase-like, regulatory domain"/>
    <property type="match status" value="1"/>
</dbReference>
<dbReference type="InterPro" id="IPR039426">
    <property type="entry name" value="TonB-dep_rcpt-like"/>
</dbReference>
<dbReference type="AlphaFoldDB" id="A0A8T9QG85"/>
<dbReference type="KEGG" id="hcu:MUN79_08000"/>
<keyword evidence="3" id="KW-1134">Transmembrane beta strand</keyword>
<keyword evidence="3" id="KW-0472">Membrane</keyword>
<organism evidence="5 6">
    <name type="scientific">Hymenobacter cellulosilyticus</name>
    <dbReference type="NCBI Taxonomy" id="2932248"/>
    <lineage>
        <taxon>Bacteria</taxon>
        <taxon>Pseudomonadati</taxon>
        <taxon>Bacteroidota</taxon>
        <taxon>Cytophagia</taxon>
        <taxon>Cytophagales</taxon>
        <taxon>Hymenobacteraceae</taxon>
        <taxon>Hymenobacter</taxon>
    </lineage>
</organism>
<keyword evidence="3" id="KW-0813">Transport</keyword>
<evidence type="ECO:0000256" key="2">
    <source>
        <dbReference type="ARBA" id="ARBA00023077"/>
    </source>
</evidence>